<dbReference type="InterPro" id="IPR024983">
    <property type="entry name" value="CHAT_dom"/>
</dbReference>
<keyword evidence="4" id="KW-1185">Reference proteome</keyword>
<gene>
    <name evidence="3" type="ORF">MMA15_27580</name>
</gene>
<feature type="domain" description="CHAT" evidence="2">
    <location>
        <begin position="1064"/>
        <end position="1391"/>
    </location>
</feature>
<dbReference type="EMBL" id="JAKWJU010000002">
    <property type="protein sequence ID" value="MCH6164028.1"/>
    <property type="molecule type" value="Genomic_DNA"/>
</dbReference>
<feature type="region of interest" description="Disordered" evidence="1">
    <location>
        <begin position="594"/>
        <end position="621"/>
    </location>
</feature>
<dbReference type="Proteomes" id="UP001166784">
    <property type="component" value="Unassembled WGS sequence"/>
</dbReference>
<evidence type="ECO:0000313" key="3">
    <source>
        <dbReference type="EMBL" id="MCH6164028.1"/>
    </source>
</evidence>
<dbReference type="RefSeq" id="WP_241062873.1">
    <property type="nucleotide sequence ID" value="NZ_JAKWJU010000002.1"/>
</dbReference>
<proteinExistence type="predicted"/>
<comment type="caution">
    <text evidence="3">The sequence shown here is derived from an EMBL/GenBank/DDBJ whole genome shotgun (WGS) entry which is preliminary data.</text>
</comment>
<protein>
    <submittedName>
        <fullName evidence="3">CHAT domain-containing protein</fullName>
    </submittedName>
</protein>
<evidence type="ECO:0000313" key="4">
    <source>
        <dbReference type="Proteomes" id="UP001166784"/>
    </source>
</evidence>
<name>A0ABS9T656_9ACTN</name>
<evidence type="ECO:0000259" key="2">
    <source>
        <dbReference type="Pfam" id="PF12770"/>
    </source>
</evidence>
<evidence type="ECO:0000256" key="1">
    <source>
        <dbReference type="SAM" id="MobiDB-lite"/>
    </source>
</evidence>
<dbReference type="Pfam" id="PF12770">
    <property type="entry name" value="CHAT"/>
    <property type="match status" value="1"/>
</dbReference>
<reference evidence="3" key="1">
    <citation type="submission" date="2022-03" db="EMBL/GenBank/DDBJ databases">
        <authorList>
            <person name="Santos J.D.N."/>
            <person name="Kallscheuer N."/>
            <person name="Jogler C."/>
            <person name="Lage O.M."/>
        </authorList>
    </citation>
    <scope>NUCLEOTIDE SEQUENCE</scope>
    <source>
        <strain evidence="3">M600PL45_2</strain>
    </source>
</reference>
<organism evidence="3 4">
    <name type="scientific">Streptomyces marispadix</name>
    <dbReference type="NCBI Taxonomy" id="2922868"/>
    <lineage>
        <taxon>Bacteria</taxon>
        <taxon>Bacillati</taxon>
        <taxon>Actinomycetota</taxon>
        <taxon>Actinomycetes</taxon>
        <taxon>Kitasatosporales</taxon>
        <taxon>Streptomycetaceae</taxon>
        <taxon>Streptomyces</taxon>
    </lineage>
</organism>
<accession>A0ABS9T656</accession>
<reference evidence="3" key="2">
    <citation type="journal article" date="2023" name="Int. J. Syst. Evol. Microbiol.">
        <title>Streptomyces marispadix sp. nov., isolated from marine beach sediment of the Northern Coast of Portugal.</title>
        <authorList>
            <person name="dos Santos J.D.N."/>
            <person name="Vitorino I.R."/>
            <person name="Kallscheuer N."/>
            <person name="Srivastava A."/>
            <person name="Krautwurst S."/>
            <person name="Marz M."/>
            <person name="Jogler C."/>
            <person name="Lobo Da Cunha A."/>
            <person name="Catita J."/>
            <person name="Goncalves H."/>
            <person name="Gonzalez I."/>
            <person name="Reyes F."/>
            <person name="Lage O.M."/>
        </authorList>
    </citation>
    <scope>NUCLEOTIDE SEQUENCE</scope>
    <source>
        <strain evidence="3">M600PL45_2</strain>
    </source>
</reference>
<sequence length="1392" mass="146944">MIDASYPEGLPDVGNLTDTELRAERDRLLSVLGGHGHGPGGPGRGLDTAAAWGVAGEWSLALYMREGETEDLAQAAAALERAVSETAGSPARGAWRVLLGHVQALGHDLQPGPERARQAYDTLLLGVSELEEGGEPTGYEELLHVGRLQLAYVMRVRCERFEDQDECVRLQEEVLPRLQAAFGRGGAGSVRAAELRLQLADLYCERGARTGDPEDFHLSAGHSRAALAVQPPDADVAHLRFALAKAQMLGGLTGADRELLKEAGSEFAMALDEAGGEGEAEDEPEWGLEARARRAFITAGLGLERGDTQEMALAEHGVEEVLAEPDFTETAPAGFLDLFARLLYELAADRLDGAGRERALGLLRHVAETRDPVHDDGTWHAALVLAALQQDRYGDDADPARLTDVDLGARVVLESPDCDEYVRHVCRMMRAWAHKERIHRGLPGDHGGGGDEHARADGQLTLSRESLRTLLENYVDGRSYLGFPRPAGTGATAGGPAADAERLRGVLDEMYARWEQQEPGSDTRAEFAWTILGLLPWLEAHGTYLTGQQKRALIDSAVNAPANDGGWGAHEHILAASSQTAGDRITGAPVRLEQLHGPIDGDPARPGPDAPGRPEPEGRPGAYQSRLAEAQNAAVDGVRALRSGDLARADAAIARLSDVHAGLGREDRSRVELWAVLENLILERDQMAGQLGLPRLQRPRGRPSTAELRRGAAELPRGQRAWVLGSAGLVRGGRAAVKGDFKGLTEATELLEEALELVREGSDEWLRYAGALGVDYCCLGAGETRLSHRRQRLAQGVGLLEECVRLMQGPSHRFWTSTNFALARAYRARGEGDDRERSRRTGLDALRGHAWSALLRSGTPHAAEAAAAATAGALGVAAWCVTDGAPDEAVRALESGRGVALHYALTSASVPELLLGAGFEDMAREWLAAGGGEGGSASFREAAGRDSGLRGRVVEALTSPGGSARSQSILLRPPSREEICRALSAMETDALVYLVPASDEEGGGVAVLVTADGWVGSVPLPLLSEDAAPLRAYRSGGHEAGAAGLVPGGGAAPDPAPLRGRLDRLCSWAWYAAMEPLVSALGSLLPGGGGLPRVVLVPVGGLGAVPWHAAWGPVDESAEGGARRYAIEAAEISYAASARLLCEVAARGAPALTDSALVVGDPTGGLRHAVEEADAVQRLLYPGARFLGWRESDPADGAGTPQEVLDWLTGKESESGVLHLACPGTDGEPARLAELAGHPGRAVGGRRSAFLSLAGGELTAEQITAAGGRGAAGEGGGPGLVVLAGSSDGVSRRGQSDAYSLSTAFLAAGARSVVGSLWPVPDHAASVLMFMTHWFLRRGHEPPERALRRAQLWMLDPARTVPAGMPAWLADRARTADPDDLAAWAGFTHLGW</sequence>